<dbReference type="AlphaFoldDB" id="A0A2T4DA14"/>
<evidence type="ECO:0000313" key="2">
    <source>
        <dbReference type="Proteomes" id="UP000240608"/>
    </source>
</evidence>
<gene>
    <name evidence="1" type="ORF">C9994_17005</name>
</gene>
<comment type="caution">
    <text evidence="1">The sequence shown here is derived from an EMBL/GenBank/DDBJ whole genome shotgun (WGS) entry which is preliminary data.</text>
</comment>
<reference evidence="1 2" key="1">
    <citation type="submission" date="2018-03" db="EMBL/GenBank/DDBJ databases">
        <title>Cross-interface Injection: A General Nanoliter Liquid Handling Method Applied to Single Cells Genome Amplification Automated Nanoliter Liquid Handling Applied to Single Cell Multiple Displacement Amplification.</title>
        <authorList>
            <person name="Yun J."/>
            <person name="Xu P."/>
            <person name="Xu J."/>
            <person name="Dai X."/>
            <person name="Wang Y."/>
            <person name="Zheng X."/>
            <person name="Cao C."/>
            <person name="Yi Q."/>
            <person name="Zhu Y."/>
            <person name="Wang L."/>
            <person name="Dong Z."/>
            <person name="Huang Y."/>
            <person name="Huang L."/>
            <person name="Du W."/>
        </authorList>
    </citation>
    <scope>NUCLEOTIDE SEQUENCE [LARGE SCALE GENOMIC DNA]</scope>
    <source>
        <strain evidence="1 2">Z-D1-2</strain>
    </source>
</reference>
<sequence length="107" mass="12317">IPWICRRGFYSYIVSKKGVKKLLNLILPINITCGGIDTLVGREVRKQNVNAYRTERNFFDVDKESPSDIINPDEPNKILSKTNIVKIPNELRIKNNIRFLSKLSTLT</sequence>
<accession>A0A2T4DA14</accession>
<proteinExistence type="predicted"/>
<dbReference type="EMBL" id="PYVU01000602">
    <property type="protein sequence ID" value="PTB90669.1"/>
    <property type="molecule type" value="Genomic_DNA"/>
</dbReference>
<dbReference type="Proteomes" id="UP000240608">
    <property type="component" value="Unassembled WGS sequence"/>
</dbReference>
<feature type="non-terminal residue" evidence="1">
    <location>
        <position position="1"/>
    </location>
</feature>
<evidence type="ECO:0000313" key="1">
    <source>
        <dbReference type="EMBL" id="PTB90669.1"/>
    </source>
</evidence>
<protein>
    <submittedName>
        <fullName evidence="1">Uncharacterized protein</fullName>
    </submittedName>
</protein>
<organism evidence="1 2">
    <name type="scientific">Marivirga lumbricoides</name>
    <dbReference type="NCBI Taxonomy" id="1046115"/>
    <lineage>
        <taxon>Bacteria</taxon>
        <taxon>Pseudomonadati</taxon>
        <taxon>Bacteroidota</taxon>
        <taxon>Cytophagia</taxon>
        <taxon>Cytophagales</taxon>
        <taxon>Marivirgaceae</taxon>
        <taxon>Marivirga</taxon>
    </lineage>
</organism>
<name>A0A2T4DA14_9BACT</name>